<comment type="caution">
    <text evidence="3">The sequence shown here is derived from an EMBL/GenBank/DDBJ whole genome shotgun (WGS) entry which is preliminary data.</text>
</comment>
<dbReference type="PANTHER" id="PTHR37945:SF1">
    <property type="entry name" value="EXTRACELLULAR TUNGSTATE BINDING PROTEIN"/>
    <property type="match status" value="1"/>
</dbReference>
<dbReference type="PANTHER" id="PTHR37945">
    <property type="entry name" value="EXTRACELLULAR TUNGSTATE BINDING PROTEIN"/>
    <property type="match status" value="1"/>
</dbReference>
<dbReference type="SUPFAM" id="SSF53850">
    <property type="entry name" value="Periplasmic binding protein-like II"/>
    <property type="match status" value="1"/>
</dbReference>
<accession>A0AAD7FUI3</accession>
<feature type="chain" id="PRO_5042226429" evidence="1">
    <location>
        <begin position="20"/>
        <end position="303"/>
    </location>
</feature>
<keyword evidence="1" id="KW-0732">Signal</keyword>
<dbReference type="EMBL" id="JARKIF010000003">
    <property type="protein sequence ID" value="KAJ7643922.1"/>
    <property type="molecule type" value="Genomic_DNA"/>
</dbReference>
<dbReference type="Proteomes" id="UP001221142">
    <property type="component" value="Unassembled WGS sequence"/>
</dbReference>
<gene>
    <name evidence="3" type="ORF">FB45DRAFT_896442</name>
</gene>
<proteinExistence type="predicted"/>
<dbReference type="Gene3D" id="3.40.190.10">
    <property type="entry name" value="Periplasmic binding protein-like II"/>
    <property type="match status" value="2"/>
</dbReference>
<dbReference type="AlphaFoldDB" id="A0AAD7FUI3"/>
<sequence length="303" mass="32475">MVPFLVLTSLLALIGSTLALVDPQEVYDGGFNSSDAPITLRIGNGGAGQSGLVGALADAFIKESVANGSAPFRVGWVLSDNTFTIKYLQSGDADVGITYNPASERIAANQGIIDNTTYYIFRDHFLFVGPPENPANIDGSSDILTIFANLFHAADAANSSSTSLPARFLSRYDKSATNIKESSLWTQIGQAPWSTPYSTWYHQYIGFPIQALTAAAILKEYSISDRGTYLSLPADIANQTVIYKASTDEADDQLLNPAHLLVGLKAQNSTLAYQFAEWAVGRNGQGVITGFQKNGQQLYTGAP</sequence>
<keyword evidence="4" id="KW-1185">Reference proteome</keyword>
<organism evidence="3 4">
    <name type="scientific">Roridomyces roridus</name>
    <dbReference type="NCBI Taxonomy" id="1738132"/>
    <lineage>
        <taxon>Eukaryota</taxon>
        <taxon>Fungi</taxon>
        <taxon>Dikarya</taxon>
        <taxon>Basidiomycota</taxon>
        <taxon>Agaricomycotina</taxon>
        <taxon>Agaricomycetes</taxon>
        <taxon>Agaricomycetidae</taxon>
        <taxon>Agaricales</taxon>
        <taxon>Marasmiineae</taxon>
        <taxon>Mycenaceae</taxon>
        <taxon>Roridomyces</taxon>
    </lineage>
</organism>
<protein>
    <submittedName>
        <fullName evidence="3">Extracellular solute-binding protein family 1</fullName>
    </submittedName>
</protein>
<evidence type="ECO:0000256" key="1">
    <source>
        <dbReference type="SAM" id="SignalP"/>
    </source>
</evidence>
<evidence type="ECO:0000259" key="2">
    <source>
        <dbReference type="Pfam" id="PF12849"/>
    </source>
</evidence>
<reference evidence="3" key="1">
    <citation type="submission" date="2023-03" db="EMBL/GenBank/DDBJ databases">
        <title>Massive genome expansion in bonnet fungi (Mycena s.s.) driven by repeated elements and novel gene families across ecological guilds.</title>
        <authorList>
            <consortium name="Lawrence Berkeley National Laboratory"/>
            <person name="Harder C.B."/>
            <person name="Miyauchi S."/>
            <person name="Viragh M."/>
            <person name="Kuo A."/>
            <person name="Thoen E."/>
            <person name="Andreopoulos B."/>
            <person name="Lu D."/>
            <person name="Skrede I."/>
            <person name="Drula E."/>
            <person name="Henrissat B."/>
            <person name="Morin E."/>
            <person name="Kohler A."/>
            <person name="Barry K."/>
            <person name="LaButti K."/>
            <person name="Morin E."/>
            <person name="Salamov A."/>
            <person name="Lipzen A."/>
            <person name="Mereny Z."/>
            <person name="Hegedus B."/>
            <person name="Baldrian P."/>
            <person name="Stursova M."/>
            <person name="Weitz H."/>
            <person name="Taylor A."/>
            <person name="Grigoriev I.V."/>
            <person name="Nagy L.G."/>
            <person name="Martin F."/>
            <person name="Kauserud H."/>
        </authorList>
    </citation>
    <scope>NUCLEOTIDE SEQUENCE</scope>
    <source>
        <strain evidence="3">9284</strain>
    </source>
</reference>
<evidence type="ECO:0000313" key="4">
    <source>
        <dbReference type="Proteomes" id="UP001221142"/>
    </source>
</evidence>
<evidence type="ECO:0000313" key="3">
    <source>
        <dbReference type="EMBL" id="KAJ7643922.1"/>
    </source>
</evidence>
<dbReference type="InterPro" id="IPR024370">
    <property type="entry name" value="PBP_domain"/>
</dbReference>
<dbReference type="Pfam" id="PF12849">
    <property type="entry name" value="PBP_like_2"/>
    <property type="match status" value="1"/>
</dbReference>
<feature type="domain" description="PBP" evidence="2">
    <location>
        <begin position="42"/>
        <end position="281"/>
    </location>
</feature>
<feature type="signal peptide" evidence="1">
    <location>
        <begin position="1"/>
        <end position="19"/>
    </location>
</feature>
<dbReference type="InterPro" id="IPR052738">
    <property type="entry name" value="ABC-Tungstate_binding"/>
</dbReference>
<name>A0AAD7FUI3_9AGAR</name>